<evidence type="ECO:0000313" key="2">
    <source>
        <dbReference type="Proteomes" id="UP000828048"/>
    </source>
</evidence>
<accession>A0ACB7YJM3</accession>
<comment type="caution">
    <text evidence="1">The sequence shown here is derived from an EMBL/GenBank/DDBJ whole genome shotgun (WGS) entry which is preliminary data.</text>
</comment>
<name>A0ACB7YJM3_9ERIC</name>
<keyword evidence="2" id="KW-1185">Reference proteome</keyword>
<sequence length="1107" mass="121833">MHRQKSILSFLQRPSPENQKPSGNTIDGQRLPPQFPPKQQNQNAVVANQPPVASTFVSSIEIDTPPEKVPRRVFPAGFAGNEHGGTSLMVSSIMHKFVKVDAAEKCADRNQACGGSSEVFSISSKSSSLEALPNQHAAFEHPSKGTVINSNGKDRLGDKGCPLLIETNDNDIFGPETPGTRPPVPRLKRIQEDCFNFGDRSDCSLLDSSKRIKLLQDSKDGNKNHEKLSEVTSKFEWLDPSQIRDANGRRPGNALYDKRTLYIPPDVLNKMSASQKQYWNAKSRYMDIVLFFKVGKFYELYELDAEIGHKELDWKMTFSGVGKCRQVGISESGIDDAVQKLIARGYKVGRMEQLETSEQAKARGAGSVIQRKLVQVVTPSTTVDDNLGPDSVHLLAIKEGSCELGNGSTAYGFAFVDSAALKFWVGSISDDASCATLGALLTQVSPKEVIYETRGMSREAQKALKKYTSTGSSQLTPVQPTVDMGNGSEVRDLIQLNGYFKGSCNQWDDTLEGVTHQDLALCALGGLISHLSRLMLDDVLRNGDILSYQVYKGCLRMDGQTLVNLEIFGNNADGGPSGTLYSYLNNTITASGKRLLKNWICHPLKDIEEINCRLNVVEELMTHPEVVLLIAQYLRKLPDLERLLGRVKASFQSSATLILPLFGIKVMKQRVKTFGSLVKGLRVGVDLLTLLQNEGQMILSMSKVLNLPVLNGSNGLDKFLTQFEAAVESDFPKYQDHMVKDSDADILSTLIELFVEKAVEWSQVIHAIARIDVLRSFAVTANSSCGAMSRPVILPLSESTSLSQVIRGPILKIKGLWHPNALGENGELPVPNDIVLGEEAEGYHPRTLLLTGPNMGGKSTLLRATCLAVILAQLGSYVPCEMCVLSLVDTIFTRLGATDRIMTGESTFFIECTETASVLQNATRDSLVILDELGRGTSTFDGYAIAYAVFRHLVERVNCRLLFATHYHPLTKEFASHPHVILQHMACAFKSKSDNPFEGGKDLVFLYRLASGACPESYGMQVALMAGIPKQVVETAVSAGEVMKESIGESFKSSERRSEFSSLHEQWLKTMLTLSTNEEGNVDDDNDAFDTLFCLWHELRNSYKVGR</sequence>
<evidence type="ECO:0000313" key="1">
    <source>
        <dbReference type="EMBL" id="KAH7853852.1"/>
    </source>
</evidence>
<reference evidence="1 2" key="1">
    <citation type="journal article" date="2021" name="Hortic Res">
        <title>High-quality reference genome and annotation aids understanding of berry development for evergreen blueberry (Vaccinium darrowii).</title>
        <authorList>
            <person name="Yu J."/>
            <person name="Hulse-Kemp A.M."/>
            <person name="Babiker E."/>
            <person name="Staton M."/>
        </authorList>
    </citation>
    <scope>NUCLEOTIDE SEQUENCE [LARGE SCALE GENOMIC DNA]</scope>
    <source>
        <strain evidence="2">cv. NJ 8807/NJ 8810</strain>
        <tissue evidence="1">Young leaf</tissue>
    </source>
</reference>
<dbReference type="EMBL" id="CM037161">
    <property type="protein sequence ID" value="KAH7853852.1"/>
    <property type="molecule type" value="Genomic_DNA"/>
</dbReference>
<protein>
    <submittedName>
        <fullName evidence="1">Uncharacterized protein</fullName>
    </submittedName>
</protein>
<organism evidence="1 2">
    <name type="scientific">Vaccinium darrowii</name>
    <dbReference type="NCBI Taxonomy" id="229202"/>
    <lineage>
        <taxon>Eukaryota</taxon>
        <taxon>Viridiplantae</taxon>
        <taxon>Streptophyta</taxon>
        <taxon>Embryophyta</taxon>
        <taxon>Tracheophyta</taxon>
        <taxon>Spermatophyta</taxon>
        <taxon>Magnoliopsida</taxon>
        <taxon>eudicotyledons</taxon>
        <taxon>Gunneridae</taxon>
        <taxon>Pentapetalae</taxon>
        <taxon>asterids</taxon>
        <taxon>Ericales</taxon>
        <taxon>Ericaceae</taxon>
        <taxon>Vaccinioideae</taxon>
        <taxon>Vaccinieae</taxon>
        <taxon>Vaccinium</taxon>
    </lineage>
</organism>
<proteinExistence type="predicted"/>
<gene>
    <name evidence="1" type="ORF">Vadar_007296</name>
</gene>
<dbReference type="Proteomes" id="UP000828048">
    <property type="component" value="Chromosome 11"/>
</dbReference>